<dbReference type="Pfam" id="PF00583">
    <property type="entry name" value="Acetyltransf_1"/>
    <property type="match status" value="1"/>
</dbReference>
<proteinExistence type="predicted"/>
<keyword evidence="3" id="KW-1185">Reference proteome</keyword>
<organism evidence="2 3">
    <name type="scientific">Persicobacter psychrovividus</name>
    <dbReference type="NCBI Taxonomy" id="387638"/>
    <lineage>
        <taxon>Bacteria</taxon>
        <taxon>Pseudomonadati</taxon>
        <taxon>Bacteroidota</taxon>
        <taxon>Cytophagia</taxon>
        <taxon>Cytophagales</taxon>
        <taxon>Persicobacteraceae</taxon>
        <taxon>Persicobacter</taxon>
    </lineage>
</organism>
<evidence type="ECO:0000313" key="3">
    <source>
        <dbReference type="Proteomes" id="UP001354989"/>
    </source>
</evidence>
<dbReference type="RefSeq" id="WP_332921930.1">
    <property type="nucleotide sequence ID" value="NZ_AP025293.1"/>
</dbReference>
<feature type="domain" description="N-acetyltransferase" evidence="1">
    <location>
        <begin position="2"/>
        <end position="145"/>
    </location>
</feature>
<accession>A0ABM7VJD4</accession>
<sequence length="145" mass="16886">MTKIQKAKVTDLEMLYPLFAELRPQYDLLHFKDLVKHQFKEGYQVMYILDGKKPVALVGFRTLHQLVSGKTLFIDDMVTAQKHRGKGYGKALMMWLQGFCFENNYDHMAVNASFEEVETHRFCLNNGLKIETIHFGRKVAELKDV</sequence>
<dbReference type="Proteomes" id="UP001354989">
    <property type="component" value="Plasmid pPP1"/>
</dbReference>
<name>A0ABM7VJD4_9BACT</name>
<geneLocation type="plasmid" evidence="2 3">
    <name>pPP1</name>
</geneLocation>
<dbReference type="CDD" id="cd04301">
    <property type="entry name" value="NAT_SF"/>
    <property type="match status" value="1"/>
</dbReference>
<gene>
    <name evidence="2" type="ORF">PEPS_33590</name>
</gene>
<evidence type="ECO:0000259" key="1">
    <source>
        <dbReference type="PROSITE" id="PS51186"/>
    </source>
</evidence>
<reference evidence="2 3" key="1">
    <citation type="submission" date="2021-12" db="EMBL/GenBank/DDBJ databases">
        <title>Genome sequencing of bacteria with rrn-lacking chromosome and rrn-plasmid.</title>
        <authorList>
            <person name="Anda M."/>
            <person name="Iwasaki W."/>
        </authorList>
    </citation>
    <scope>NUCLEOTIDE SEQUENCE [LARGE SCALE GENOMIC DNA]</scope>
    <source>
        <strain evidence="2 3">NBRC 101262</strain>
        <plasmid evidence="2 3">pPP1</plasmid>
    </source>
</reference>
<dbReference type="InterPro" id="IPR000182">
    <property type="entry name" value="GNAT_dom"/>
</dbReference>
<protein>
    <recommendedName>
        <fullName evidence="1">N-acetyltransferase domain-containing protein</fullName>
    </recommendedName>
</protein>
<dbReference type="Gene3D" id="3.40.630.30">
    <property type="match status" value="1"/>
</dbReference>
<keyword evidence="2" id="KW-0614">Plasmid</keyword>
<dbReference type="EMBL" id="AP025293">
    <property type="protein sequence ID" value="BDD01079.1"/>
    <property type="molecule type" value="Genomic_DNA"/>
</dbReference>
<dbReference type="SUPFAM" id="SSF55729">
    <property type="entry name" value="Acyl-CoA N-acyltransferases (Nat)"/>
    <property type="match status" value="1"/>
</dbReference>
<dbReference type="InterPro" id="IPR016181">
    <property type="entry name" value="Acyl_CoA_acyltransferase"/>
</dbReference>
<dbReference type="PROSITE" id="PS51186">
    <property type="entry name" value="GNAT"/>
    <property type="match status" value="1"/>
</dbReference>
<evidence type="ECO:0000313" key="2">
    <source>
        <dbReference type="EMBL" id="BDD01079.1"/>
    </source>
</evidence>